<evidence type="ECO:0000313" key="2">
    <source>
        <dbReference type="Proteomes" id="UP001271249"/>
    </source>
</evidence>
<protein>
    <submittedName>
        <fullName evidence="1">PASTA domain-containing protein</fullName>
    </submittedName>
</protein>
<dbReference type="InterPro" id="IPR005543">
    <property type="entry name" value="PASTA_dom"/>
</dbReference>
<organism evidence="1 2">
    <name type="scientific">Mesorhizobium captivum</name>
    <dbReference type="NCBI Taxonomy" id="3072319"/>
    <lineage>
        <taxon>Bacteria</taxon>
        <taxon>Pseudomonadati</taxon>
        <taxon>Pseudomonadota</taxon>
        <taxon>Alphaproteobacteria</taxon>
        <taxon>Hyphomicrobiales</taxon>
        <taxon>Phyllobacteriaceae</taxon>
        <taxon>Mesorhizobium</taxon>
    </lineage>
</organism>
<dbReference type="RefSeq" id="WP_320228441.1">
    <property type="nucleotide sequence ID" value="NZ_JAVIJC010000028.1"/>
</dbReference>
<keyword evidence="2" id="KW-1185">Reference proteome</keyword>
<gene>
    <name evidence="1" type="ORF">RFN29_23910</name>
</gene>
<proteinExistence type="predicted"/>
<dbReference type="Proteomes" id="UP001271249">
    <property type="component" value="Unassembled WGS sequence"/>
</dbReference>
<evidence type="ECO:0000313" key="1">
    <source>
        <dbReference type="EMBL" id="MDX8494621.1"/>
    </source>
</evidence>
<comment type="caution">
    <text evidence="1">The sequence shown here is derived from an EMBL/GenBank/DDBJ whole genome shotgun (WGS) entry which is preliminary data.</text>
</comment>
<dbReference type="CDD" id="cd06577">
    <property type="entry name" value="PASTA_pknB"/>
    <property type="match status" value="1"/>
</dbReference>
<reference evidence="1 2" key="1">
    <citation type="submission" date="2023-08" db="EMBL/GenBank/DDBJ databases">
        <title>Implementing the SeqCode for naming new Mesorhizobium species isolated from Vachellia karroo root nodules.</title>
        <authorList>
            <person name="Van Lill M."/>
        </authorList>
    </citation>
    <scope>NUCLEOTIDE SEQUENCE [LARGE SCALE GENOMIC DNA]</scope>
    <source>
        <strain evidence="1 2">VK22B</strain>
    </source>
</reference>
<sequence length="448" mass="47728">MGLTQVVVPMIKSYDFGIGVDYSTSNPMNKAVQGEITGVKNAGGSTASWSITRITTTEELESALGISAEASYGVPAFQGASARFDFAKRSKVQSSSLFLMLSAFVKLEYLSIDEPELTDAAKQLISDPKAFNGRYGNMFVRGVDRGGLFFAVMRIDALSKQDAMSIAASLGGSYSAFSAEGKVKLDELHQKYASELHVETYHEGGPVDLDISSPNSTSDLYDMLRKWLASFRDDPTANSVPYSATLAPMTIAKAPPAPNEADIQHASDVLAICAKTRSRILDSLNLVNFITENAYRCEFTDGISAADFIKASNGYESDLDVIAGCASQAMREVTKAVMPADFAKQQGKSFPLGSIPSPIPTMKSGIAIPLAAPNFVGMTVAATTELAERFGVTLGYSDKIISLSSITLMDGYTLQFPDSKIKVTSQSPQAGDKLPPDNAVLVDGEGIG</sequence>
<dbReference type="EMBL" id="JAVIJC010000028">
    <property type="protein sequence ID" value="MDX8494621.1"/>
    <property type="molecule type" value="Genomic_DNA"/>
</dbReference>
<accession>A0ABU4Z5V8</accession>
<name>A0ABU4Z5V8_9HYPH</name>